<accession>A0A644VHT4</accession>
<protein>
    <submittedName>
        <fullName evidence="1">Uncharacterized protein</fullName>
    </submittedName>
</protein>
<dbReference type="AlphaFoldDB" id="A0A644VHT4"/>
<dbReference type="EMBL" id="VSSQ01000316">
    <property type="protein sequence ID" value="MPL90949.1"/>
    <property type="molecule type" value="Genomic_DNA"/>
</dbReference>
<comment type="caution">
    <text evidence="1">The sequence shown here is derived from an EMBL/GenBank/DDBJ whole genome shotgun (WGS) entry which is preliminary data.</text>
</comment>
<sequence length="90" mass="10296">MQFFEDIPSRDLMKAEALILAKPFTPSDTEGFILPDVILDFLALASSPHDYSRRFHAAHHSFDCHADKGDFAQTDFITTMHSTYQFLTKE</sequence>
<reference evidence="1" key="1">
    <citation type="submission" date="2019-08" db="EMBL/GenBank/DDBJ databases">
        <authorList>
            <person name="Kucharzyk K."/>
            <person name="Murdoch R.W."/>
            <person name="Higgins S."/>
            <person name="Loffler F."/>
        </authorList>
    </citation>
    <scope>NUCLEOTIDE SEQUENCE</scope>
</reference>
<gene>
    <name evidence="1" type="ORF">SDC9_37008</name>
</gene>
<evidence type="ECO:0000313" key="1">
    <source>
        <dbReference type="EMBL" id="MPL90949.1"/>
    </source>
</evidence>
<name>A0A644VHT4_9ZZZZ</name>
<organism evidence="1">
    <name type="scientific">bioreactor metagenome</name>
    <dbReference type="NCBI Taxonomy" id="1076179"/>
    <lineage>
        <taxon>unclassified sequences</taxon>
        <taxon>metagenomes</taxon>
        <taxon>ecological metagenomes</taxon>
    </lineage>
</organism>
<proteinExistence type="predicted"/>